<dbReference type="Pfam" id="PF00560">
    <property type="entry name" value="LRR_1"/>
    <property type="match status" value="1"/>
</dbReference>
<dbReference type="GO" id="GO:0005524">
    <property type="term" value="F:ATP binding"/>
    <property type="evidence" value="ECO:0007669"/>
    <property type="project" value="UniProtKB-UniRule"/>
</dbReference>
<sequence>MKSLLLLAIIEIFSIVQLVQSQNQDGFISLACGMPIDESPYTDPGSQLVFTTDSALIQTGKSSRVEKAFENVDIKPYSTLRYFPEGKRNCYGLNVKKDTTYLIGATFLYGNYDGHNTNPIFDLYLGPNKWQTIDLEGLTNGSRVEIIHSPRANSLEVCLVKIGKTFPMISTIEIRPLRNDIYAPGLGSLATSFRVFFNSSYDNIRYPDDVHDRTWSPFFDFYKLLNTTLNVNNTGIYETPKPALATAATPSNDSHPLIFSWKTIPQTASFYVYLHFAEIQDLRANDTREFDIYLNEDFNYTVFSPPKLEQRTLTFSTVQCPDGKCRLRLERTKKSTLPPLLNAMEAYTVIEFPFAGTDPIDVAAIKNIKDTYRLTQISWQGDPCVPQDISWDHLKCNYTEMSIPPRVKSLNLSSQGLTGSIVSSIKNLTLLQELDLSNNSLTGEVPKYLAKMKSLLVINLSKNNLSGSVPQALLDRKKDGLLLNLDGNRELCSTSSCIVKEKNKFLVPVVASLAFVVVIIVILLIIFVIRKKNVASDKQPTRSVPVEDGGDSYESEPSFLTKNRRFTYAEVAAMTNNFQRVLGEGGFGVVYYGLLNGTEQVAIKLLSQSSAQGYKQFKAEVLIL</sequence>
<dbReference type="InterPro" id="IPR024788">
    <property type="entry name" value="Malectin-like_Carb-bd_dom"/>
</dbReference>
<evidence type="ECO:0000256" key="9">
    <source>
        <dbReference type="PROSITE-ProRule" id="PRU10141"/>
    </source>
</evidence>
<dbReference type="FunFam" id="3.80.10.10:FF:000129">
    <property type="entry name" value="Leucine-rich repeat receptor-like kinase"/>
    <property type="match status" value="1"/>
</dbReference>
<name>A0A7G2EBX4_ARATH</name>
<evidence type="ECO:0000256" key="4">
    <source>
        <dbReference type="ARBA" id="ARBA00022729"/>
    </source>
</evidence>
<feature type="binding site" evidence="9">
    <location>
        <position position="604"/>
    </location>
    <ligand>
        <name>ATP</name>
        <dbReference type="ChEBI" id="CHEBI:30616"/>
    </ligand>
</feature>
<keyword evidence="7 10" id="KW-0472">Membrane</keyword>
<dbReference type="Gene3D" id="3.80.10.10">
    <property type="entry name" value="Ribonuclease Inhibitor"/>
    <property type="match status" value="1"/>
</dbReference>
<keyword evidence="2" id="KW-0433">Leucine-rich repeat</keyword>
<dbReference type="InterPro" id="IPR032675">
    <property type="entry name" value="LRR_dom_sf"/>
</dbReference>
<evidence type="ECO:0000259" key="12">
    <source>
        <dbReference type="PROSITE" id="PS50011"/>
    </source>
</evidence>
<organism evidence="13 14">
    <name type="scientific">Arabidopsis thaliana</name>
    <name type="common">Mouse-ear cress</name>
    <dbReference type="NCBI Taxonomy" id="3702"/>
    <lineage>
        <taxon>Eukaryota</taxon>
        <taxon>Viridiplantae</taxon>
        <taxon>Streptophyta</taxon>
        <taxon>Embryophyta</taxon>
        <taxon>Tracheophyta</taxon>
        <taxon>Spermatophyta</taxon>
        <taxon>Magnoliopsida</taxon>
        <taxon>eudicotyledons</taxon>
        <taxon>Gunneridae</taxon>
        <taxon>Pentapetalae</taxon>
        <taxon>rosids</taxon>
        <taxon>malvids</taxon>
        <taxon>Brassicales</taxon>
        <taxon>Brassicaceae</taxon>
        <taxon>Camelineae</taxon>
        <taxon>Arabidopsis</taxon>
    </lineage>
</organism>
<keyword evidence="5" id="KW-0677">Repeat</keyword>
<evidence type="ECO:0000313" key="14">
    <source>
        <dbReference type="Proteomes" id="UP000516314"/>
    </source>
</evidence>
<feature type="domain" description="Protein kinase" evidence="12">
    <location>
        <begin position="576"/>
        <end position="624"/>
    </location>
</feature>
<dbReference type="GO" id="GO:0004672">
    <property type="term" value="F:protein kinase activity"/>
    <property type="evidence" value="ECO:0007669"/>
    <property type="project" value="InterPro"/>
</dbReference>
<dbReference type="Gene3D" id="3.30.200.20">
    <property type="entry name" value="Phosphorylase Kinase, domain 1"/>
    <property type="match status" value="1"/>
</dbReference>
<dbReference type="Pfam" id="PF12819">
    <property type="entry name" value="Malectin_like"/>
    <property type="match status" value="1"/>
</dbReference>
<keyword evidence="9" id="KW-0067">ATP-binding</keyword>
<dbReference type="PANTHER" id="PTHR45631:SF124">
    <property type="entry name" value="LEUCINE-RICH REPEAT PROTEIN KINASE FAMILY PROTEIN"/>
    <property type="match status" value="1"/>
</dbReference>
<keyword evidence="8" id="KW-0675">Receptor</keyword>
<keyword evidence="4 11" id="KW-0732">Signal</keyword>
<evidence type="ECO:0000256" key="8">
    <source>
        <dbReference type="ARBA" id="ARBA00023170"/>
    </source>
</evidence>
<keyword evidence="3 10" id="KW-0812">Transmembrane</keyword>
<evidence type="ECO:0000256" key="6">
    <source>
        <dbReference type="ARBA" id="ARBA00022989"/>
    </source>
</evidence>
<feature type="transmembrane region" description="Helical" evidence="10">
    <location>
        <begin position="505"/>
        <end position="529"/>
    </location>
</feature>
<dbReference type="EMBL" id="LR881467">
    <property type="protein sequence ID" value="CAD5319810.1"/>
    <property type="molecule type" value="Genomic_DNA"/>
</dbReference>
<evidence type="ECO:0000256" key="11">
    <source>
        <dbReference type="SAM" id="SignalP"/>
    </source>
</evidence>
<dbReference type="GO" id="GO:0016020">
    <property type="term" value="C:membrane"/>
    <property type="evidence" value="ECO:0007669"/>
    <property type="project" value="UniProtKB-SubCell"/>
</dbReference>
<keyword evidence="6 10" id="KW-1133">Transmembrane helix</keyword>
<evidence type="ECO:0000256" key="10">
    <source>
        <dbReference type="SAM" id="Phobius"/>
    </source>
</evidence>
<proteinExistence type="predicted"/>
<accession>A0A7G2EBX4</accession>
<comment type="subcellular location">
    <subcellularLocation>
        <location evidence="1">Membrane</location>
        <topology evidence="1">Single-pass membrane protein</topology>
    </subcellularLocation>
</comment>
<dbReference type="PROSITE" id="PS00107">
    <property type="entry name" value="PROTEIN_KINASE_ATP"/>
    <property type="match status" value="1"/>
</dbReference>
<evidence type="ECO:0000313" key="13">
    <source>
        <dbReference type="EMBL" id="CAD5319810.1"/>
    </source>
</evidence>
<reference evidence="13 14" key="1">
    <citation type="submission" date="2020-09" db="EMBL/GenBank/DDBJ databases">
        <authorList>
            <person name="Ashkenazy H."/>
        </authorList>
    </citation>
    <scope>NUCLEOTIDE SEQUENCE [LARGE SCALE GENOMIC DNA]</scope>
    <source>
        <strain evidence="14">cv. Cdm-0</strain>
    </source>
</reference>
<protein>
    <submittedName>
        <fullName evidence="13">(thale cress) hypothetical protein</fullName>
    </submittedName>
</protein>
<dbReference type="PROSITE" id="PS50011">
    <property type="entry name" value="PROTEIN_KINASE_DOM"/>
    <property type="match status" value="1"/>
</dbReference>
<feature type="chain" id="PRO_5028847316" evidence="11">
    <location>
        <begin position="22"/>
        <end position="624"/>
    </location>
</feature>
<dbReference type="AlphaFoldDB" id="A0A7G2EBX4"/>
<dbReference type="InterPro" id="IPR011009">
    <property type="entry name" value="Kinase-like_dom_sf"/>
</dbReference>
<dbReference type="InterPro" id="IPR017441">
    <property type="entry name" value="Protein_kinase_ATP_BS"/>
</dbReference>
<evidence type="ECO:0000256" key="5">
    <source>
        <dbReference type="ARBA" id="ARBA00022737"/>
    </source>
</evidence>
<dbReference type="PANTHER" id="PTHR45631">
    <property type="entry name" value="OS07G0107800 PROTEIN-RELATED"/>
    <property type="match status" value="1"/>
</dbReference>
<evidence type="ECO:0000256" key="2">
    <source>
        <dbReference type="ARBA" id="ARBA00022614"/>
    </source>
</evidence>
<feature type="signal peptide" evidence="11">
    <location>
        <begin position="1"/>
        <end position="21"/>
    </location>
</feature>
<dbReference type="InterPro" id="IPR001611">
    <property type="entry name" value="Leu-rich_rpt"/>
</dbReference>
<dbReference type="Proteomes" id="UP000516314">
    <property type="component" value="Chromosome 2"/>
</dbReference>
<dbReference type="SUPFAM" id="SSF52058">
    <property type="entry name" value="L domain-like"/>
    <property type="match status" value="1"/>
</dbReference>
<keyword evidence="9" id="KW-0547">Nucleotide-binding</keyword>
<evidence type="ECO:0000256" key="3">
    <source>
        <dbReference type="ARBA" id="ARBA00022692"/>
    </source>
</evidence>
<evidence type="ECO:0000256" key="1">
    <source>
        <dbReference type="ARBA" id="ARBA00004167"/>
    </source>
</evidence>
<dbReference type="SUPFAM" id="SSF56112">
    <property type="entry name" value="Protein kinase-like (PK-like)"/>
    <property type="match status" value="1"/>
</dbReference>
<gene>
    <name evidence="13" type="ORF">AT9943_LOCUS7976</name>
</gene>
<dbReference type="InterPro" id="IPR000719">
    <property type="entry name" value="Prot_kinase_dom"/>
</dbReference>
<evidence type="ECO:0000256" key="7">
    <source>
        <dbReference type="ARBA" id="ARBA00023136"/>
    </source>
</evidence>